<protein>
    <submittedName>
        <fullName evidence="1">Uncharacterized protein</fullName>
    </submittedName>
</protein>
<gene>
    <name evidence="1" type="ORF">EK21DRAFT_115773</name>
</gene>
<reference evidence="1" key="1">
    <citation type="journal article" date="2020" name="Stud. Mycol.">
        <title>101 Dothideomycetes genomes: a test case for predicting lifestyles and emergence of pathogens.</title>
        <authorList>
            <person name="Haridas S."/>
            <person name="Albert R."/>
            <person name="Binder M."/>
            <person name="Bloem J."/>
            <person name="Labutti K."/>
            <person name="Salamov A."/>
            <person name="Andreopoulos B."/>
            <person name="Baker S."/>
            <person name="Barry K."/>
            <person name="Bills G."/>
            <person name="Bluhm B."/>
            <person name="Cannon C."/>
            <person name="Castanera R."/>
            <person name="Culley D."/>
            <person name="Daum C."/>
            <person name="Ezra D."/>
            <person name="Gonzalez J."/>
            <person name="Henrissat B."/>
            <person name="Kuo A."/>
            <person name="Liang C."/>
            <person name="Lipzen A."/>
            <person name="Lutzoni F."/>
            <person name="Magnuson J."/>
            <person name="Mondo S."/>
            <person name="Nolan M."/>
            <person name="Ohm R."/>
            <person name="Pangilinan J."/>
            <person name="Park H.-J."/>
            <person name="Ramirez L."/>
            <person name="Alfaro M."/>
            <person name="Sun H."/>
            <person name="Tritt A."/>
            <person name="Yoshinaga Y."/>
            <person name="Zwiers L.-H."/>
            <person name="Turgeon B."/>
            <person name="Goodwin S."/>
            <person name="Spatafora J."/>
            <person name="Crous P."/>
            <person name="Grigoriev I."/>
        </authorList>
    </citation>
    <scope>NUCLEOTIDE SEQUENCE</scope>
    <source>
        <strain evidence="1">CBS 110217</strain>
    </source>
</reference>
<name>A0A9P4H3U8_9PLEO</name>
<evidence type="ECO:0000313" key="1">
    <source>
        <dbReference type="EMBL" id="KAF2026527.1"/>
    </source>
</evidence>
<keyword evidence="2" id="KW-1185">Reference proteome</keyword>
<sequence>MCAGKSTQKTSPVVCTLNTFIFSHTFLGDERLSPRLLLGQKMAIRVIDLKNYKDLVLDLYLRSGPLRERFPNLRRIIFDGETVVFAGWIWTLSKAWGNTKRYLQTIEGPNVEIVLE</sequence>
<dbReference type="Proteomes" id="UP000799777">
    <property type="component" value="Unassembled WGS sequence"/>
</dbReference>
<evidence type="ECO:0000313" key="2">
    <source>
        <dbReference type="Proteomes" id="UP000799777"/>
    </source>
</evidence>
<dbReference type="EMBL" id="ML978242">
    <property type="protein sequence ID" value="KAF2026527.1"/>
    <property type="molecule type" value="Genomic_DNA"/>
</dbReference>
<accession>A0A9P4H3U8</accession>
<dbReference type="AlphaFoldDB" id="A0A9P4H3U8"/>
<organism evidence="1 2">
    <name type="scientific">Setomelanomma holmii</name>
    <dbReference type="NCBI Taxonomy" id="210430"/>
    <lineage>
        <taxon>Eukaryota</taxon>
        <taxon>Fungi</taxon>
        <taxon>Dikarya</taxon>
        <taxon>Ascomycota</taxon>
        <taxon>Pezizomycotina</taxon>
        <taxon>Dothideomycetes</taxon>
        <taxon>Pleosporomycetidae</taxon>
        <taxon>Pleosporales</taxon>
        <taxon>Pleosporineae</taxon>
        <taxon>Phaeosphaeriaceae</taxon>
        <taxon>Setomelanomma</taxon>
    </lineage>
</organism>
<proteinExistence type="predicted"/>
<comment type="caution">
    <text evidence="1">The sequence shown here is derived from an EMBL/GenBank/DDBJ whole genome shotgun (WGS) entry which is preliminary data.</text>
</comment>